<dbReference type="Gene3D" id="3.20.20.70">
    <property type="entry name" value="Aldolase class I"/>
    <property type="match status" value="1"/>
</dbReference>
<comment type="catalytic activity">
    <reaction evidence="7 8">
        <text>D-erythrose 4-phosphate + phosphoenolpyruvate + H2O = 7-phospho-2-dehydro-3-deoxy-D-arabino-heptonate + phosphate</text>
        <dbReference type="Rhea" id="RHEA:14717"/>
        <dbReference type="ChEBI" id="CHEBI:15377"/>
        <dbReference type="ChEBI" id="CHEBI:16897"/>
        <dbReference type="ChEBI" id="CHEBI:43474"/>
        <dbReference type="ChEBI" id="CHEBI:58394"/>
        <dbReference type="ChEBI" id="CHEBI:58702"/>
        <dbReference type="EC" id="2.5.1.54"/>
    </reaction>
</comment>
<dbReference type="PIRSF" id="PIRSF001361">
    <property type="entry name" value="DAHP_synthase"/>
    <property type="match status" value="1"/>
</dbReference>
<reference evidence="11" key="1">
    <citation type="submission" date="2020-05" db="EMBL/GenBank/DDBJ databases">
        <title>Phylogenomic resolution of chytrid fungi.</title>
        <authorList>
            <person name="Stajich J.E."/>
            <person name="Amses K."/>
            <person name="Simmons R."/>
            <person name="Seto K."/>
            <person name="Myers J."/>
            <person name="Bonds A."/>
            <person name="Quandt C.A."/>
            <person name="Barry K."/>
            <person name="Liu P."/>
            <person name="Grigoriev I."/>
            <person name="Longcore J.E."/>
            <person name="James T.Y."/>
        </authorList>
    </citation>
    <scope>NUCLEOTIDE SEQUENCE</scope>
    <source>
        <strain evidence="11">JEL0513</strain>
    </source>
</reference>
<dbReference type="EMBL" id="JADGJH010000129">
    <property type="protein sequence ID" value="KAJ3136763.1"/>
    <property type="molecule type" value="Genomic_DNA"/>
</dbReference>
<dbReference type="GO" id="GO:0009073">
    <property type="term" value="P:aromatic amino acid family biosynthetic process"/>
    <property type="evidence" value="ECO:0007669"/>
    <property type="project" value="UniProtKB-KW"/>
</dbReference>
<evidence type="ECO:0000256" key="6">
    <source>
        <dbReference type="ARBA" id="ARBA00023141"/>
    </source>
</evidence>
<feature type="region of interest" description="Disordered" evidence="9">
    <location>
        <begin position="1"/>
        <end position="20"/>
    </location>
</feature>
<evidence type="ECO:0000256" key="9">
    <source>
        <dbReference type="SAM" id="MobiDB-lite"/>
    </source>
</evidence>
<evidence type="ECO:0000256" key="8">
    <source>
        <dbReference type="PIRNR" id="PIRNR001361"/>
    </source>
</evidence>
<comment type="caution">
    <text evidence="11">The sequence shown here is derived from an EMBL/GenBank/DDBJ whole genome shotgun (WGS) entry which is preliminary data.</text>
</comment>
<dbReference type="PANTHER" id="PTHR21225:SF12">
    <property type="entry name" value="PHOSPHO-2-DEHYDRO-3-DEOXYHEPTONATE ALDOLASE, TYROSINE-INHIBITED"/>
    <property type="match status" value="1"/>
</dbReference>
<dbReference type="Pfam" id="PF00793">
    <property type="entry name" value="DAHP_synth_1"/>
    <property type="match status" value="1"/>
</dbReference>
<dbReference type="InterPro" id="IPR006219">
    <property type="entry name" value="DAHP_synth_1"/>
</dbReference>
<evidence type="ECO:0000256" key="1">
    <source>
        <dbReference type="ARBA" id="ARBA00003726"/>
    </source>
</evidence>
<keyword evidence="12" id="KW-1185">Reference proteome</keyword>
<dbReference type="InterPro" id="IPR006218">
    <property type="entry name" value="DAHP1/KDSA"/>
</dbReference>
<proteinExistence type="inferred from homology"/>
<dbReference type="GO" id="GO:0008652">
    <property type="term" value="P:amino acid biosynthetic process"/>
    <property type="evidence" value="ECO:0007669"/>
    <property type="project" value="UniProtKB-KW"/>
</dbReference>
<evidence type="ECO:0000313" key="11">
    <source>
        <dbReference type="EMBL" id="KAJ3136763.1"/>
    </source>
</evidence>
<dbReference type="GO" id="GO:0003849">
    <property type="term" value="F:3-deoxy-7-phosphoheptulonate synthase activity"/>
    <property type="evidence" value="ECO:0007669"/>
    <property type="project" value="UniProtKB-EC"/>
</dbReference>
<evidence type="ECO:0000256" key="4">
    <source>
        <dbReference type="ARBA" id="ARBA00022605"/>
    </source>
</evidence>
<accession>A0AAD5T8I1</accession>
<comment type="similarity">
    <text evidence="3 8">Belongs to the class-I DAHP synthase family.</text>
</comment>
<comment type="function">
    <text evidence="1">Stereospecific condensation of phosphoenolpyruvate (PEP) and D-erythrose-4-phosphate (E4P) giving rise to 3-deoxy-D-arabino-heptulosonate-7-phosphate (DAHP).</text>
</comment>
<dbReference type="Proteomes" id="UP001211907">
    <property type="component" value="Unassembled WGS sequence"/>
</dbReference>
<organism evidence="11 12">
    <name type="scientific">Physocladia obscura</name>
    <dbReference type="NCBI Taxonomy" id="109957"/>
    <lineage>
        <taxon>Eukaryota</taxon>
        <taxon>Fungi</taxon>
        <taxon>Fungi incertae sedis</taxon>
        <taxon>Chytridiomycota</taxon>
        <taxon>Chytridiomycota incertae sedis</taxon>
        <taxon>Chytridiomycetes</taxon>
        <taxon>Chytridiales</taxon>
        <taxon>Chytriomycetaceae</taxon>
        <taxon>Physocladia</taxon>
    </lineage>
</organism>
<dbReference type="SUPFAM" id="SSF51569">
    <property type="entry name" value="Aldolase"/>
    <property type="match status" value="2"/>
</dbReference>
<evidence type="ECO:0000256" key="5">
    <source>
        <dbReference type="ARBA" id="ARBA00022679"/>
    </source>
</evidence>
<keyword evidence="6 8" id="KW-0057">Aromatic amino acid biosynthesis</keyword>
<dbReference type="EC" id="2.5.1.54" evidence="8"/>
<feature type="domain" description="DAHP synthetase I/KDSA" evidence="10">
    <location>
        <begin position="64"/>
        <end position="387"/>
    </location>
</feature>
<evidence type="ECO:0000259" key="10">
    <source>
        <dbReference type="Pfam" id="PF00793"/>
    </source>
</evidence>
<evidence type="ECO:0000256" key="7">
    <source>
        <dbReference type="ARBA" id="ARBA00047508"/>
    </source>
</evidence>
<sequence>MNAIQEREVDQRKASPPFDKNEIVEDTRITGYDPLIAPQMIEYEMPLSIASKETVVRGRRHARNILNGDDDRLLVVVGPCSIHDVAAAKDYAARLITAAAAHKDTLCIIMRTYFEKPRTTVGWKGLINDPFIDSTFKINHGLRTARQLLNDITNIGMPVGFELLGDETFQPLEIFLSVNFYVTLFSSVVLCQTDTISPQYFSDVVSWGAIGARTTECQLHRELASGVSFPVGFKNGTDGNVNIALDAIQAASHPHHFLGVTKQGITSIVHTTGNDSCHIILRGSNKGPNYEQKFVDDIEAQLTAKKERVKLMVDASHGNSNKNHRNQMLVVKEIARQVSEGSTTIFGVMVESNINEGNQKVPATGPKDLKYGVSITDACVNWETTIEMFDILSAAVKARRAK</sequence>
<evidence type="ECO:0000256" key="2">
    <source>
        <dbReference type="ARBA" id="ARBA00004688"/>
    </source>
</evidence>
<keyword evidence="4 8" id="KW-0028">Amino-acid biosynthesis</keyword>
<evidence type="ECO:0000313" key="12">
    <source>
        <dbReference type="Proteomes" id="UP001211907"/>
    </source>
</evidence>
<name>A0AAD5T8I1_9FUNG</name>
<dbReference type="NCBIfam" id="TIGR00034">
    <property type="entry name" value="aroFGH"/>
    <property type="match status" value="2"/>
</dbReference>
<keyword evidence="5 8" id="KW-0808">Transferase</keyword>
<evidence type="ECO:0000256" key="3">
    <source>
        <dbReference type="ARBA" id="ARBA00007985"/>
    </source>
</evidence>
<protein>
    <recommendedName>
        <fullName evidence="8">Phospho-2-dehydro-3-deoxyheptonate aldolase</fullName>
        <ecNumber evidence="8">2.5.1.54</ecNumber>
    </recommendedName>
</protein>
<gene>
    <name evidence="11" type="primary">ARO4_1</name>
    <name evidence="11" type="ORF">HK100_001337</name>
</gene>
<dbReference type="AlphaFoldDB" id="A0AAD5T8I1"/>
<dbReference type="InterPro" id="IPR013785">
    <property type="entry name" value="Aldolase_TIM"/>
</dbReference>
<comment type="pathway">
    <text evidence="2">Metabolic intermediate biosynthesis; chorismate biosynthesis; chorismate from D-erythrose 4-phosphate and phosphoenolpyruvate: step 1/7.</text>
</comment>
<dbReference type="GO" id="GO:0005737">
    <property type="term" value="C:cytoplasm"/>
    <property type="evidence" value="ECO:0007669"/>
    <property type="project" value="TreeGrafter"/>
</dbReference>
<dbReference type="PANTHER" id="PTHR21225">
    <property type="entry name" value="PHOSPHO-2-DEHYDRO-3-DEOXYHEPTONATE ALDOLASE DAHP SYNTHETASE"/>
    <property type="match status" value="1"/>
</dbReference>